<accession>A0A0E0G4Y6</accession>
<proteinExistence type="predicted"/>
<dbReference type="AlphaFoldDB" id="A0A0E0G4Y6"/>
<organism evidence="2">
    <name type="scientific">Oryza nivara</name>
    <name type="common">Indian wild rice</name>
    <name type="synonym">Oryza sativa f. spontanea</name>
    <dbReference type="NCBI Taxonomy" id="4536"/>
    <lineage>
        <taxon>Eukaryota</taxon>
        <taxon>Viridiplantae</taxon>
        <taxon>Streptophyta</taxon>
        <taxon>Embryophyta</taxon>
        <taxon>Tracheophyta</taxon>
        <taxon>Spermatophyta</taxon>
        <taxon>Magnoliopsida</taxon>
        <taxon>Liliopsida</taxon>
        <taxon>Poales</taxon>
        <taxon>Poaceae</taxon>
        <taxon>BOP clade</taxon>
        <taxon>Oryzoideae</taxon>
        <taxon>Oryzeae</taxon>
        <taxon>Oryzinae</taxon>
        <taxon>Oryza</taxon>
    </lineage>
</organism>
<dbReference type="HOGENOM" id="CLU_2296234_0_0_1"/>
<evidence type="ECO:0000313" key="3">
    <source>
        <dbReference type="Proteomes" id="UP000006591"/>
    </source>
</evidence>
<name>A0A0E0G4Y6_ORYNI</name>
<feature type="region of interest" description="Disordered" evidence="1">
    <location>
        <begin position="1"/>
        <end position="88"/>
    </location>
</feature>
<feature type="compositionally biased region" description="Basic and acidic residues" evidence="1">
    <location>
        <begin position="56"/>
        <end position="88"/>
    </location>
</feature>
<feature type="compositionally biased region" description="Basic and acidic residues" evidence="1">
    <location>
        <begin position="18"/>
        <end position="28"/>
    </location>
</feature>
<reference evidence="2" key="2">
    <citation type="submission" date="2018-04" db="EMBL/GenBank/DDBJ databases">
        <title>OnivRS2 (Oryza nivara Reference Sequence Version 2).</title>
        <authorList>
            <person name="Zhang J."/>
            <person name="Kudrna D."/>
            <person name="Lee S."/>
            <person name="Talag J."/>
            <person name="Rajasekar S."/>
            <person name="Welchert J."/>
            <person name="Hsing Y.-I."/>
            <person name="Wing R.A."/>
        </authorList>
    </citation>
    <scope>NUCLEOTIDE SEQUENCE [LARGE SCALE GENOMIC DNA]</scope>
    <source>
        <strain evidence="2">SL10</strain>
    </source>
</reference>
<evidence type="ECO:0000313" key="2">
    <source>
        <dbReference type="EnsemblPlants" id="ONIVA02G13610.4"/>
    </source>
</evidence>
<protein>
    <submittedName>
        <fullName evidence="2">Uncharacterized protein</fullName>
    </submittedName>
</protein>
<dbReference type="Gramene" id="ONIVA02G13610.4">
    <property type="protein sequence ID" value="ONIVA02G13610.4"/>
    <property type="gene ID" value="ONIVA02G13610"/>
</dbReference>
<keyword evidence="3" id="KW-1185">Reference proteome</keyword>
<dbReference type="Proteomes" id="UP000006591">
    <property type="component" value="Chromosome 2"/>
</dbReference>
<reference evidence="2" key="1">
    <citation type="submission" date="2015-04" db="UniProtKB">
        <authorList>
            <consortium name="EnsemblPlants"/>
        </authorList>
    </citation>
    <scope>IDENTIFICATION</scope>
    <source>
        <strain evidence="2">SL10</strain>
    </source>
</reference>
<sequence>MIRPLPPPTRRLHRCIHRGIEARVRGGDEGGETGWREQPPAREARWVRGSHHLHRSSRERERESEGTRGERESERDESERDESERVREGLDSARFFGRLIL</sequence>
<evidence type="ECO:0000256" key="1">
    <source>
        <dbReference type="SAM" id="MobiDB-lite"/>
    </source>
</evidence>
<dbReference type="EnsemblPlants" id="ONIVA02G13610.4">
    <property type="protein sequence ID" value="ONIVA02G13610.4"/>
    <property type="gene ID" value="ONIVA02G13610"/>
</dbReference>